<dbReference type="Pfam" id="PF12625">
    <property type="entry name" value="Arabinose_bd"/>
    <property type="match status" value="1"/>
</dbReference>
<keyword evidence="3" id="KW-0804">Transcription</keyword>
<dbReference type="GO" id="GO:0005829">
    <property type="term" value="C:cytosol"/>
    <property type="evidence" value="ECO:0007669"/>
    <property type="project" value="TreeGrafter"/>
</dbReference>
<protein>
    <submittedName>
        <fullName evidence="5">AraC family transcriptional regulator</fullName>
    </submittedName>
</protein>
<evidence type="ECO:0000259" key="4">
    <source>
        <dbReference type="PROSITE" id="PS01124"/>
    </source>
</evidence>
<gene>
    <name evidence="5" type="ORF">D3871_20310</name>
</gene>
<evidence type="ECO:0000313" key="5">
    <source>
        <dbReference type="EMBL" id="RJF95725.1"/>
    </source>
</evidence>
<dbReference type="AlphaFoldDB" id="A0A3A3FML6"/>
<sequence>MRQTASAFFREVKMYPCMHKASLTRPASLSVSFGAFRHAFLQATQATNKSMSLNTLTFSCNFVNAILTASEVTKGDAEVLLKEAGIPPEVLQDAAGRVSAEQFATLYRSLAVKFDDELPNFLSQPLGGGAMKFGGLSAISAPALDVALYRYSRLLRLLIHDFEVQLLREPETGIVRFVEPESGRRCKTIGIEIMLKVVHGFASWMTARELPLVRVDFAFARPSYAADLQALFPGPVFFEQAHSQIVFEIGYLDLRIQRNAEDVATYVARLPRDWMFSPLKERLASHQVRDYLLRNEGGRISVEQVAKALHISVRTLCRRLESENTSFRQVKDEVRRALAMDRLSNSQVPLAAIAHELGFGDVSSFHRAFRAWTGITPNAYRQKAEDSNPESPS</sequence>
<dbReference type="Proteomes" id="UP000265955">
    <property type="component" value="Unassembled WGS sequence"/>
</dbReference>
<dbReference type="InterPro" id="IPR020449">
    <property type="entry name" value="Tscrpt_reg_AraC-type_HTH"/>
</dbReference>
<dbReference type="SMART" id="SM00342">
    <property type="entry name" value="HTH_ARAC"/>
    <property type="match status" value="1"/>
</dbReference>
<dbReference type="Pfam" id="PF12833">
    <property type="entry name" value="HTH_18"/>
    <property type="match status" value="1"/>
</dbReference>
<dbReference type="PRINTS" id="PR00032">
    <property type="entry name" value="HTHARAC"/>
</dbReference>
<name>A0A3A3FML6_9BURK</name>
<keyword evidence="1" id="KW-0805">Transcription regulation</keyword>
<accession>A0A3A3FML6</accession>
<dbReference type="PANTHER" id="PTHR47894:SF1">
    <property type="entry name" value="HTH-TYPE TRANSCRIPTIONAL REGULATOR VQSM"/>
    <property type="match status" value="1"/>
</dbReference>
<reference evidence="6" key="1">
    <citation type="submission" date="2018-09" db="EMBL/GenBank/DDBJ databases">
        <authorList>
            <person name="Zhu H."/>
        </authorList>
    </citation>
    <scope>NUCLEOTIDE SEQUENCE [LARGE SCALE GENOMIC DNA]</scope>
    <source>
        <strain evidence="6">K1R23-30</strain>
    </source>
</reference>
<proteinExistence type="predicted"/>
<dbReference type="GO" id="GO:0003700">
    <property type="term" value="F:DNA-binding transcription factor activity"/>
    <property type="evidence" value="ECO:0007669"/>
    <property type="project" value="InterPro"/>
</dbReference>
<organism evidence="5 6">
    <name type="scientific">Noviherbaspirillum saxi</name>
    <dbReference type="NCBI Taxonomy" id="2320863"/>
    <lineage>
        <taxon>Bacteria</taxon>
        <taxon>Pseudomonadati</taxon>
        <taxon>Pseudomonadota</taxon>
        <taxon>Betaproteobacteria</taxon>
        <taxon>Burkholderiales</taxon>
        <taxon>Oxalobacteraceae</taxon>
        <taxon>Noviherbaspirillum</taxon>
    </lineage>
</organism>
<dbReference type="SUPFAM" id="SSF46689">
    <property type="entry name" value="Homeodomain-like"/>
    <property type="match status" value="1"/>
</dbReference>
<dbReference type="InterPro" id="IPR009057">
    <property type="entry name" value="Homeodomain-like_sf"/>
</dbReference>
<dbReference type="PROSITE" id="PS01124">
    <property type="entry name" value="HTH_ARAC_FAMILY_2"/>
    <property type="match status" value="1"/>
</dbReference>
<dbReference type="PANTHER" id="PTHR47894">
    <property type="entry name" value="HTH-TYPE TRANSCRIPTIONAL REGULATOR GADX"/>
    <property type="match status" value="1"/>
</dbReference>
<feature type="domain" description="HTH araC/xylS-type" evidence="4">
    <location>
        <begin position="286"/>
        <end position="383"/>
    </location>
</feature>
<comment type="caution">
    <text evidence="5">The sequence shown here is derived from an EMBL/GenBank/DDBJ whole genome shotgun (WGS) entry which is preliminary data.</text>
</comment>
<keyword evidence="6" id="KW-1185">Reference proteome</keyword>
<dbReference type="EMBL" id="QYUO01000002">
    <property type="protein sequence ID" value="RJF95725.1"/>
    <property type="molecule type" value="Genomic_DNA"/>
</dbReference>
<dbReference type="Gene3D" id="1.10.10.60">
    <property type="entry name" value="Homeodomain-like"/>
    <property type="match status" value="1"/>
</dbReference>
<dbReference type="GO" id="GO:0000976">
    <property type="term" value="F:transcription cis-regulatory region binding"/>
    <property type="evidence" value="ECO:0007669"/>
    <property type="project" value="TreeGrafter"/>
</dbReference>
<evidence type="ECO:0000256" key="1">
    <source>
        <dbReference type="ARBA" id="ARBA00023015"/>
    </source>
</evidence>
<evidence type="ECO:0000313" key="6">
    <source>
        <dbReference type="Proteomes" id="UP000265955"/>
    </source>
</evidence>
<keyword evidence="2" id="KW-0238">DNA-binding</keyword>
<evidence type="ECO:0000256" key="2">
    <source>
        <dbReference type="ARBA" id="ARBA00023125"/>
    </source>
</evidence>
<dbReference type="InterPro" id="IPR018060">
    <property type="entry name" value="HTH_AraC"/>
</dbReference>
<evidence type="ECO:0000256" key="3">
    <source>
        <dbReference type="ARBA" id="ARBA00023163"/>
    </source>
</evidence>
<dbReference type="InterPro" id="IPR032687">
    <property type="entry name" value="AraC-type_N"/>
</dbReference>